<dbReference type="RefSeq" id="WP_067991047.1">
    <property type="nucleotide sequence ID" value="NZ_QQBC01000001.1"/>
</dbReference>
<dbReference type="Gene3D" id="3.20.20.140">
    <property type="entry name" value="Metal-dependent hydrolases"/>
    <property type="match status" value="1"/>
</dbReference>
<dbReference type="Proteomes" id="UP000254869">
    <property type="component" value="Unassembled WGS sequence"/>
</dbReference>
<proteinExistence type="predicted"/>
<protein>
    <recommendedName>
        <fullName evidence="1">Amidohydrolase-related domain-containing protein</fullName>
    </recommendedName>
</protein>
<dbReference type="SUPFAM" id="SSF51556">
    <property type="entry name" value="Metallo-dependent hydrolases"/>
    <property type="match status" value="1"/>
</dbReference>
<gene>
    <name evidence="2" type="ORF">DFR76_101625</name>
</gene>
<accession>A0A370IED4</accession>
<reference evidence="2 3" key="1">
    <citation type="submission" date="2018-07" db="EMBL/GenBank/DDBJ databases">
        <title>Genomic Encyclopedia of Type Strains, Phase IV (KMG-IV): sequencing the most valuable type-strain genomes for metagenomic binning, comparative biology and taxonomic classification.</title>
        <authorList>
            <person name="Goeker M."/>
        </authorList>
    </citation>
    <scope>NUCLEOTIDE SEQUENCE [LARGE SCALE GENOMIC DNA]</scope>
    <source>
        <strain evidence="2 3">DSM 44290</strain>
    </source>
</reference>
<keyword evidence="3" id="KW-1185">Reference proteome</keyword>
<evidence type="ECO:0000313" key="2">
    <source>
        <dbReference type="EMBL" id="RDI69087.1"/>
    </source>
</evidence>
<evidence type="ECO:0000259" key="1">
    <source>
        <dbReference type="Pfam" id="PF04909"/>
    </source>
</evidence>
<dbReference type="InterPro" id="IPR006680">
    <property type="entry name" value="Amidohydro-rel"/>
</dbReference>
<dbReference type="GO" id="GO:0016787">
    <property type="term" value="F:hydrolase activity"/>
    <property type="evidence" value="ECO:0007669"/>
    <property type="project" value="InterPro"/>
</dbReference>
<sequence>MIIDAHSHVHDPVDRHLALLDEAGVDRAVLFATRPHPERAADLESLRAEMSALSAALDGRGKGPESMRLAWAELDAALAAHPDRFIGFGSVPTTLEQTEIAEYVEREVIARGLRGIGELTPPPGQAGRIEPILRASAEHDGLPVVVHGFAPTTAADLTTLAELARRYPTVPLVVSQLGGLEWLRAIELAREVPNIYLELSTAPVIFAIRLAIRELPERTLFGSDAPYGDPVLARTAVERVTAPGEVRDLVLGGTLAKLLRL</sequence>
<evidence type="ECO:0000313" key="3">
    <source>
        <dbReference type="Proteomes" id="UP000254869"/>
    </source>
</evidence>
<organism evidence="2 3">
    <name type="scientific">Nocardia pseudobrasiliensis</name>
    <dbReference type="NCBI Taxonomy" id="45979"/>
    <lineage>
        <taxon>Bacteria</taxon>
        <taxon>Bacillati</taxon>
        <taxon>Actinomycetota</taxon>
        <taxon>Actinomycetes</taxon>
        <taxon>Mycobacteriales</taxon>
        <taxon>Nocardiaceae</taxon>
        <taxon>Nocardia</taxon>
    </lineage>
</organism>
<dbReference type="InterPro" id="IPR032466">
    <property type="entry name" value="Metal_Hydrolase"/>
</dbReference>
<dbReference type="STRING" id="1210086.GCA_001613105_00479"/>
<name>A0A370IED4_9NOCA</name>
<comment type="caution">
    <text evidence="2">The sequence shown here is derived from an EMBL/GenBank/DDBJ whole genome shotgun (WGS) entry which is preliminary data.</text>
</comment>
<dbReference type="Pfam" id="PF04909">
    <property type="entry name" value="Amidohydro_2"/>
    <property type="match status" value="1"/>
</dbReference>
<dbReference type="EMBL" id="QQBC01000001">
    <property type="protein sequence ID" value="RDI69087.1"/>
    <property type="molecule type" value="Genomic_DNA"/>
</dbReference>
<dbReference type="AlphaFoldDB" id="A0A370IED4"/>
<feature type="domain" description="Amidohydrolase-related" evidence="1">
    <location>
        <begin position="3"/>
        <end position="261"/>
    </location>
</feature>